<dbReference type="CDD" id="cd00540">
    <property type="entry name" value="AAG"/>
    <property type="match status" value="1"/>
</dbReference>
<dbReference type="PANTHER" id="PTHR10429">
    <property type="entry name" value="DNA-3-METHYLADENINE GLYCOSYLASE"/>
    <property type="match status" value="1"/>
</dbReference>
<comment type="similarity">
    <text evidence="1 5">Belongs to the DNA glycosylase MPG family.</text>
</comment>
<keyword evidence="3 5" id="KW-0378">Hydrolase</keyword>
<evidence type="ECO:0000256" key="4">
    <source>
        <dbReference type="ARBA" id="ARBA00023204"/>
    </source>
</evidence>
<dbReference type="SUPFAM" id="SSF50486">
    <property type="entry name" value="FMT C-terminal domain-like"/>
    <property type="match status" value="1"/>
</dbReference>
<dbReference type="InterPro" id="IPR003180">
    <property type="entry name" value="MPG"/>
</dbReference>
<evidence type="ECO:0000256" key="2">
    <source>
        <dbReference type="ARBA" id="ARBA00022763"/>
    </source>
</evidence>
<gene>
    <name evidence="6" type="ORF">ACETRX_22295</name>
</gene>
<evidence type="ECO:0000313" key="7">
    <source>
        <dbReference type="Proteomes" id="UP001595190"/>
    </source>
</evidence>
<keyword evidence="4 5" id="KW-0234">DNA repair</keyword>
<name>A0ABV6ZJL3_9HYPH</name>
<dbReference type="Gene3D" id="3.10.300.10">
    <property type="entry name" value="Methylpurine-DNA glycosylase (MPG)"/>
    <property type="match status" value="1"/>
</dbReference>
<evidence type="ECO:0000313" key="6">
    <source>
        <dbReference type="EMBL" id="MFC2252385.1"/>
    </source>
</evidence>
<dbReference type="NCBIfam" id="TIGR00567">
    <property type="entry name" value="3mg"/>
    <property type="match status" value="1"/>
</dbReference>
<dbReference type="NCBIfam" id="NF002003">
    <property type="entry name" value="PRK00802.1-3"/>
    <property type="match status" value="1"/>
</dbReference>
<accession>A0ABV6ZJL3</accession>
<dbReference type="EMBL" id="JBHGPK010000011">
    <property type="protein sequence ID" value="MFC2252385.1"/>
    <property type="molecule type" value="Genomic_DNA"/>
</dbReference>
<sequence>MPDSALVYAPAAFYRRDVLAVAEDLIGMTLLVDGVGGVIVETEAYDRDDPASHTFRGPTPRNAVMFGPPGHIYIYLSYGMHWCANIVSGEPGRASAVLLRALEPTAGLDRMAQRRGLDKPTLLCSGPGRLCQALGLTGSQNGLALTQPPLELLRRSHEPPIVSGPRIGISKAVERPWRFGWSGSKFLSKKF</sequence>
<comment type="caution">
    <text evidence="6">The sequence shown here is derived from an EMBL/GenBank/DDBJ whole genome shotgun (WGS) entry which is preliminary data.</text>
</comment>
<organism evidence="6 7">
    <name type="scientific">Labrys neptuniae</name>
    <dbReference type="NCBI Taxonomy" id="376174"/>
    <lineage>
        <taxon>Bacteria</taxon>
        <taxon>Pseudomonadati</taxon>
        <taxon>Pseudomonadota</taxon>
        <taxon>Alphaproteobacteria</taxon>
        <taxon>Hyphomicrobiales</taxon>
        <taxon>Xanthobacteraceae</taxon>
        <taxon>Labrys</taxon>
    </lineage>
</organism>
<dbReference type="Proteomes" id="UP001595190">
    <property type="component" value="Unassembled WGS sequence"/>
</dbReference>
<dbReference type="InterPro" id="IPR011034">
    <property type="entry name" value="Formyl_transferase-like_C_sf"/>
</dbReference>
<keyword evidence="2 5" id="KW-0227">DNA damage</keyword>
<proteinExistence type="inferred from homology"/>
<dbReference type="EC" id="3.2.2.-" evidence="5"/>
<dbReference type="RefSeq" id="WP_394312998.1">
    <property type="nucleotide sequence ID" value="NZ_JBHGPK010000011.1"/>
</dbReference>
<evidence type="ECO:0000256" key="5">
    <source>
        <dbReference type="HAMAP-Rule" id="MF_00527"/>
    </source>
</evidence>
<dbReference type="HAMAP" id="MF_00527">
    <property type="entry name" value="3MGH"/>
    <property type="match status" value="1"/>
</dbReference>
<dbReference type="Pfam" id="PF02245">
    <property type="entry name" value="Pur_DNA_glyco"/>
    <property type="match status" value="1"/>
</dbReference>
<reference evidence="6 7" key="1">
    <citation type="submission" date="2024-09" db="EMBL/GenBank/DDBJ databases">
        <title>Description of Labrys sedimenti sp. nov., isolated from a diclofenac-degrading enrichment culture, and genome-based reclassification of Labrys portucalensis as a later heterotypic synonym of Labrys neptuniae.</title>
        <authorList>
            <person name="Tancsics A."/>
            <person name="Csepanyi A."/>
        </authorList>
    </citation>
    <scope>NUCLEOTIDE SEQUENCE [LARGE SCALE GENOMIC DNA]</scope>
    <source>
        <strain evidence="6 7">LMG 23412</strain>
    </source>
</reference>
<protein>
    <recommendedName>
        <fullName evidence="5">Putative 3-methyladenine DNA glycosylase</fullName>
        <ecNumber evidence="5">3.2.2.-</ecNumber>
    </recommendedName>
</protein>
<dbReference type="GO" id="GO:0016798">
    <property type="term" value="F:hydrolase activity, acting on glycosyl bonds"/>
    <property type="evidence" value="ECO:0007669"/>
    <property type="project" value="UniProtKB-KW"/>
</dbReference>
<evidence type="ECO:0000256" key="1">
    <source>
        <dbReference type="ARBA" id="ARBA00009232"/>
    </source>
</evidence>
<keyword evidence="6" id="KW-0326">Glycosidase</keyword>
<evidence type="ECO:0000256" key="3">
    <source>
        <dbReference type="ARBA" id="ARBA00022801"/>
    </source>
</evidence>
<dbReference type="InterPro" id="IPR036995">
    <property type="entry name" value="MPG_sf"/>
</dbReference>
<dbReference type="PANTHER" id="PTHR10429:SF0">
    <property type="entry name" value="DNA-3-METHYLADENINE GLYCOSYLASE"/>
    <property type="match status" value="1"/>
</dbReference>